<evidence type="ECO:0000313" key="1">
    <source>
        <dbReference type="EMBL" id="GAI60233.1"/>
    </source>
</evidence>
<reference evidence="1" key="1">
    <citation type="journal article" date="2014" name="Front. Microbiol.">
        <title>High frequency of phylogenetically diverse reductive dehalogenase-homologous genes in deep subseafloor sedimentary metagenomes.</title>
        <authorList>
            <person name="Kawai M."/>
            <person name="Futagami T."/>
            <person name="Toyoda A."/>
            <person name="Takaki Y."/>
            <person name="Nishi S."/>
            <person name="Hori S."/>
            <person name="Arai W."/>
            <person name="Tsubouchi T."/>
            <person name="Morono Y."/>
            <person name="Uchiyama I."/>
            <person name="Ito T."/>
            <person name="Fujiyama A."/>
            <person name="Inagaki F."/>
            <person name="Takami H."/>
        </authorList>
    </citation>
    <scope>NUCLEOTIDE SEQUENCE</scope>
    <source>
        <strain evidence="1">Expedition CK06-06</strain>
    </source>
</reference>
<accession>X1PWF5</accession>
<proteinExistence type="predicted"/>
<protein>
    <submittedName>
        <fullName evidence="1">Uncharacterized protein</fullName>
    </submittedName>
</protein>
<name>X1PWF5_9ZZZZ</name>
<dbReference type="EMBL" id="BARW01002794">
    <property type="protein sequence ID" value="GAI60233.1"/>
    <property type="molecule type" value="Genomic_DNA"/>
</dbReference>
<gene>
    <name evidence="2" type="ORF">S12H4_03684</name>
    <name evidence="1" type="ORF">S12H4_07541</name>
</gene>
<evidence type="ECO:0000313" key="2">
    <source>
        <dbReference type="EMBL" id="GAI71967.1"/>
    </source>
</evidence>
<dbReference type="AlphaFoldDB" id="X1PWF5"/>
<comment type="caution">
    <text evidence="1">The sequence shown here is derived from an EMBL/GenBank/DDBJ whole genome shotgun (WGS) entry which is preliminary data.</text>
</comment>
<dbReference type="EMBL" id="BARW01001063">
    <property type="protein sequence ID" value="GAI71967.1"/>
    <property type="molecule type" value="Genomic_DNA"/>
</dbReference>
<sequence length="49" mass="5535">MNNRERAESIVRCADLTLILLAAQKFAEAVETLKTIKDHAEDIAKDLHE</sequence>
<organism evidence="1">
    <name type="scientific">marine sediment metagenome</name>
    <dbReference type="NCBI Taxonomy" id="412755"/>
    <lineage>
        <taxon>unclassified sequences</taxon>
        <taxon>metagenomes</taxon>
        <taxon>ecological metagenomes</taxon>
    </lineage>
</organism>